<dbReference type="EMBL" id="LLYB01000081">
    <property type="protein sequence ID" value="KRR21341.1"/>
    <property type="molecule type" value="Genomic_DNA"/>
</dbReference>
<reference evidence="1 2" key="1">
    <citation type="submission" date="2014-03" db="EMBL/GenBank/DDBJ databases">
        <title>Bradyrhizobium valentinum sp. nov., isolated from effective nodules of Lupinus mariae-josephae, a lupine endemic of basic-lime soils in Eastern Spain.</title>
        <authorList>
            <person name="Duran D."/>
            <person name="Rey L."/>
            <person name="Navarro A."/>
            <person name="Busquets A."/>
            <person name="Imperial J."/>
            <person name="Ruiz-Argueso T."/>
        </authorList>
    </citation>
    <scope>NUCLEOTIDE SEQUENCE [LARGE SCALE GENOMIC DNA]</scope>
    <source>
        <strain evidence="1 2">CCBAU 23086</strain>
    </source>
</reference>
<accession>A0A0R3MU59</accession>
<evidence type="ECO:0000313" key="1">
    <source>
        <dbReference type="EMBL" id="KRR21341.1"/>
    </source>
</evidence>
<gene>
    <name evidence="1" type="ORF">CQ14_06745</name>
</gene>
<organism evidence="1 2">
    <name type="scientific">Bradyrhizobium lablabi</name>
    <dbReference type="NCBI Taxonomy" id="722472"/>
    <lineage>
        <taxon>Bacteria</taxon>
        <taxon>Pseudomonadati</taxon>
        <taxon>Pseudomonadota</taxon>
        <taxon>Alphaproteobacteria</taxon>
        <taxon>Hyphomicrobiales</taxon>
        <taxon>Nitrobacteraceae</taxon>
        <taxon>Bradyrhizobium</taxon>
    </lineage>
</organism>
<proteinExistence type="predicted"/>
<sequence>MIRIDLVEEIDRAGDHRRGIWHWRCEALSGFSRQPLLDACRELQRIGANPAERAGLFREGKNVPDLWCRIDVGARTTVDEAGPWFAKFKPFDPQLRNRA</sequence>
<comment type="caution">
    <text evidence="1">The sequence shown here is derived from an EMBL/GenBank/DDBJ whole genome shotgun (WGS) entry which is preliminary data.</text>
</comment>
<dbReference type="Proteomes" id="UP000051660">
    <property type="component" value="Unassembled WGS sequence"/>
</dbReference>
<dbReference type="AlphaFoldDB" id="A0A0R3MU59"/>
<dbReference type="RefSeq" id="WP_057859799.1">
    <property type="nucleotide sequence ID" value="NZ_LLYB01000081.1"/>
</dbReference>
<name>A0A0R3MU59_9BRAD</name>
<evidence type="ECO:0000313" key="2">
    <source>
        <dbReference type="Proteomes" id="UP000051660"/>
    </source>
</evidence>
<protein>
    <submittedName>
        <fullName evidence="1">Uncharacterized protein</fullName>
    </submittedName>
</protein>